<organism evidence="3 4">
    <name type="scientific">Corynespora cassiicola Philippines</name>
    <dbReference type="NCBI Taxonomy" id="1448308"/>
    <lineage>
        <taxon>Eukaryota</taxon>
        <taxon>Fungi</taxon>
        <taxon>Dikarya</taxon>
        <taxon>Ascomycota</taxon>
        <taxon>Pezizomycotina</taxon>
        <taxon>Dothideomycetes</taxon>
        <taxon>Pleosporomycetidae</taxon>
        <taxon>Pleosporales</taxon>
        <taxon>Corynesporascaceae</taxon>
        <taxon>Corynespora</taxon>
    </lineage>
</organism>
<evidence type="ECO:0008006" key="5">
    <source>
        <dbReference type="Google" id="ProtNLM"/>
    </source>
</evidence>
<feature type="compositionally biased region" description="Polar residues" evidence="1">
    <location>
        <begin position="122"/>
        <end position="131"/>
    </location>
</feature>
<proteinExistence type="predicted"/>
<evidence type="ECO:0000256" key="2">
    <source>
        <dbReference type="SAM" id="SignalP"/>
    </source>
</evidence>
<keyword evidence="4" id="KW-1185">Reference proteome</keyword>
<feature type="chain" id="PRO_5015743332" description="Secreted protein" evidence="2">
    <location>
        <begin position="23"/>
        <end position="195"/>
    </location>
</feature>
<name>A0A2T2NWD7_CORCC</name>
<accession>A0A2T2NWD7</accession>
<dbReference type="Proteomes" id="UP000240883">
    <property type="component" value="Unassembled WGS sequence"/>
</dbReference>
<evidence type="ECO:0000313" key="3">
    <source>
        <dbReference type="EMBL" id="PSN69679.1"/>
    </source>
</evidence>
<protein>
    <recommendedName>
        <fullName evidence="5">Secreted protein</fullName>
    </recommendedName>
</protein>
<feature type="signal peptide" evidence="2">
    <location>
        <begin position="1"/>
        <end position="22"/>
    </location>
</feature>
<feature type="region of interest" description="Disordered" evidence="1">
    <location>
        <begin position="52"/>
        <end position="195"/>
    </location>
</feature>
<reference evidence="3 4" key="1">
    <citation type="journal article" date="2018" name="Front. Microbiol.">
        <title>Genome-Wide Analysis of Corynespora cassiicola Leaf Fall Disease Putative Effectors.</title>
        <authorList>
            <person name="Lopez D."/>
            <person name="Ribeiro S."/>
            <person name="Label P."/>
            <person name="Fumanal B."/>
            <person name="Venisse J.S."/>
            <person name="Kohler A."/>
            <person name="de Oliveira R.R."/>
            <person name="Labutti K."/>
            <person name="Lipzen A."/>
            <person name="Lail K."/>
            <person name="Bauer D."/>
            <person name="Ohm R.A."/>
            <person name="Barry K.W."/>
            <person name="Spatafora J."/>
            <person name="Grigoriev I.V."/>
            <person name="Martin F.M."/>
            <person name="Pujade-Renaud V."/>
        </authorList>
    </citation>
    <scope>NUCLEOTIDE SEQUENCE [LARGE SCALE GENOMIC DNA]</scope>
    <source>
        <strain evidence="3 4">Philippines</strain>
    </source>
</reference>
<dbReference type="EMBL" id="KZ678132">
    <property type="protein sequence ID" value="PSN69679.1"/>
    <property type="molecule type" value="Genomic_DNA"/>
</dbReference>
<dbReference type="AlphaFoldDB" id="A0A2T2NWD7"/>
<sequence>MPFSPSAAACLLACLLACLSRRRPLCGARGRPGGELAGHGTALHRTTLHSLHTTGPAQSRPLDSAPRPLRPSPTMRALLSSHLHPDDTAERRRRAPPSRGTYGGQRQQKHHTKRRGEGAWGCTTTWPASTQRHPRATARSLDDRSRMRNGHGGEGVNERERERGGFCTPGPPSPPALPSGSSMPLACATPPRPEG</sequence>
<gene>
    <name evidence="3" type="ORF">BS50DRAFT_571050</name>
</gene>
<evidence type="ECO:0000256" key="1">
    <source>
        <dbReference type="SAM" id="MobiDB-lite"/>
    </source>
</evidence>
<keyword evidence="2" id="KW-0732">Signal</keyword>
<evidence type="ECO:0000313" key="4">
    <source>
        <dbReference type="Proteomes" id="UP000240883"/>
    </source>
</evidence>